<evidence type="ECO:0000259" key="5">
    <source>
        <dbReference type="PROSITE" id="PS50977"/>
    </source>
</evidence>
<protein>
    <submittedName>
        <fullName evidence="6">TetR/AcrR family transcriptional regulator</fullName>
    </submittedName>
</protein>
<dbReference type="KEGG" id="kqi:F1D05_07440"/>
<dbReference type="SUPFAM" id="SSF48498">
    <property type="entry name" value="Tetracyclin repressor-like, C-terminal domain"/>
    <property type="match status" value="1"/>
</dbReference>
<dbReference type="InterPro" id="IPR050109">
    <property type="entry name" value="HTH-type_TetR-like_transc_reg"/>
</dbReference>
<evidence type="ECO:0000313" key="6">
    <source>
        <dbReference type="EMBL" id="QNE17771.1"/>
    </source>
</evidence>
<dbReference type="PROSITE" id="PS50977">
    <property type="entry name" value="HTH_TETR_2"/>
    <property type="match status" value="1"/>
</dbReference>
<evidence type="ECO:0000256" key="4">
    <source>
        <dbReference type="PROSITE-ProRule" id="PRU00335"/>
    </source>
</evidence>
<keyword evidence="7" id="KW-1185">Reference proteome</keyword>
<dbReference type="InterPro" id="IPR009057">
    <property type="entry name" value="Homeodomain-like_sf"/>
</dbReference>
<keyword evidence="3" id="KW-0804">Transcription</keyword>
<sequence length="233" mass="24702">MSEATTSRRARLRAETADEIKATALKALTTGGAAAISLRAIARDMGMTAGAIYSYFDTRDALITALMVDIHNSLADAETVALEGVPADDPGARLQAIALAYREWAVGNAEEFRLIYGDAVPGYEVPSEGPAREAAHRACALLTDIVALGWPAAAAAQQVNSASWSDFDPTLARLVQQSHPGLPPEAVAVSIQIWGRLHGMVTLEIYGQLSNLTVDPGKLYGNDVTALTRSLAW</sequence>
<dbReference type="InterPro" id="IPR001647">
    <property type="entry name" value="HTH_TetR"/>
</dbReference>
<dbReference type="EMBL" id="CP043661">
    <property type="protein sequence ID" value="QNE17771.1"/>
    <property type="molecule type" value="Genomic_DNA"/>
</dbReference>
<dbReference type="GO" id="GO:0003700">
    <property type="term" value="F:DNA-binding transcription factor activity"/>
    <property type="evidence" value="ECO:0007669"/>
    <property type="project" value="TreeGrafter"/>
</dbReference>
<dbReference type="SUPFAM" id="SSF46689">
    <property type="entry name" value="Homeodomain-like"/>
    <property type="match status" value="1"/>
</dbReference>
<dbReference type="GO" id="GO:0000976">
    <property type="term" value="F:transcription cis-regulatory region binding"/>
    <property type="evidence" value="ECO:0007669"/>
    <property type="project" value="TreeGrafter"/>
</dbReference>
<dbReference type="InterPro" id="IPR025996">
    <property type="entry name" value="MT1864/Rv1816-like_C"/>
</dbReference>
<evidence type="ECO:0000313" key="7">
    <source>
        <dbReference type="Proteomes" id="UP000515563"/>
    </source>
</evidence>
<evidence type="ECO:0000256" key="2">
    <source>
        <dbReference type="ARBA" id="ARBA00023125"/>
    </source>
</evidence>
<accession>A0A7G6WUV6</accession>
<reference evidence="7" key="1">
    <citation type="submission" date="2019-09" db="EMBL/GenBank/DDBJ databases">
        <title>Antimicrobial potential of Antarctic Bacteria.</title>
        <authorList>
            <person name="Benaud N."/>
            <person name="Edwards R.J."/>
            <person name="Ferrari B.C."/>
        </authorList>
    </citation>
    <scope>NUCLEOTIDE SEQUENCE [LARGE SCALE GENOMIC DNA]</scope>
    <source>
        <strain evidence="7">SPB151</strain>
    </source>
</reference>
<name>A0A7G6WUV6_9ACTN</name>
<dbReference type="RefSeq" id="WP_185446599.1">
    <property type="nucleotide sequence ID" value="NZ_CP043661.1"/>
</dbReference>
<gene>
    <name evidence="6" type="ORF">F1D05_07440</name>
</gene>
<keyword evidence="2 4" id="KW-0238">DNA-binding</keyword>
<dbReference type="Pfam" id="PF13305">
    <property type="entry name" value="TetR_C_33"/>
    <property type="match status" value="1"/>
</dbReference>
<keyword evidence="1" id="KW-0805">Transcription regulation</keyword>
<organism evidence="6 7">
    <name type="scientific">Kribbella qitaiheensis</name>
    <dbReference type="NCBI Taxonomy" id="1544730"/>
    <lineage>
        <taxon>Bacteria</taxon>
        <taxon>Bacillati</taxon>
        <taxon>Actinomycetota</taxon>
        <taxon>Actinomycetes</taxon>
        <taxon>Propionibacteriales</taxon>
        <taxon>Kribbellaceae</taxon>
        <taxon>Kribbella</taxon>
    </lineage>
</organism>
<dbReference type="Gene3D" id="1.10.357.10">
    <property type="entry name" value="Tetracycline Repressor, domain 2"/>
    <property type="match status" value="1"/>
</dbReference>
<evidence type="ECO:0000256" key="1">
    <source>
        <dbReference type="ARBA" id="ARBA00023015"/>
    </source>
</evidence>
<dbReference type="InterPro" id="IPR036271">
    <property type="entry name" value="Tet_transcr_reg_TetR-rel_C_sf"/>
</dbReference>
<dbReference type="Pfam" id="PF00440">
    <property type="entry name" value="TetR_N"/>
    <property type="match status" value="1"/>
</dbReference>
<feature type="DNA-binding region" description="H-T-H motif" evidence="4">
    <location>
        <begin position="37"/>
        <end position="56"/>
    </location>
</feature>
<dbReference type="PANTHER" id="PTHR30055">
    <property type="entry name" value="HTH-TYPE TRANSCRIPTIONAL REGULATOR RUTR"/>
    <property type="match status" value="1"/>
</dbReference>
<reference evidence="6 7" key="2">
    <citation type="journal article" date="2020" name="Microbiol. Resour. Announc.">
        <title>Antarctic desert soil bacteria exhibit high novel natural product potential, evaluated through long-read genome sequencing and comparative genomics.</title>
        <authorList>
            <person name="Benaud N."/>
            <person name="Edwards R.J."/>
            <person name="Amos T.G."/>
            <person name="D'Agostino P.M."/>
            <person name="Gutierrez-Chavez C."/>
            <person name="Montgomery K."/>
            <person name="Nicetic I."/>
            <person name="Ferrari B.C."/>
        </authorList>
    </citation>
    <scope>NUCLEOTIDE SEQUENCE [LARGE SCALE GENOMIC DNA]</scope>
    <source>
        <strain evidence="6 7">SPB151</strain>
    </source>
</reference>
<evidence type="ECO:0000256" key="3">
    <source>
        <dbReference type="ARBA" id="ARBA00023163"/>
    </source>
</evidence>
<feature type="domain" description="HTH tetR-type" evidence="5">
    <location>
        <begin position="14"/>
        <end position="74"/>
    </location>
</feature>
<dbReference type="Proteomes" id="UP000515563">
    <property type="component" value="Chromosome"/>
</dbReference>
<proteinExistence type="predicted"/>
<dbReference type="AlphaFoldDB" id="A0A7G6WUV6"/>
<dbReference type="PANTHER" id="PTHR30055:SF243">
    <property type="entry name" value="HTH-TYPE TRANSCRIPTIONAL REGULATOR RV1816"/>
    <property type="match status" value="1"/>
</dbReference>